<accession>A0A6A2YVC9</accession>
<sequence length="768" mass="82161">MLDEQPSDPSANPVMVPPLTTTSVGTKSNPSVAETTGSNPSGAAVANPGGVLPQVPFPQELMLPTLVKHGSDSDGTQCCQPVLDPDHTLTFFMHDILGGSNPSALAVTGAVSNPALNGQLPFAKPNGANLPVNNGINQNSGNNGLLNNNNVPLLSGLGGNTQAMLQNAGNNNNNGGFPALVGGQVPAGSALQKLMFGTMTVIDDELTAGHELGSEFLGKAQGFYVASSVDGTSQTMAFTAMFQTDTTLTRLASSGFIGPAYRSRICLSWGALENMSTLERTHESNGFDSKGIIIPWGPWFEHQEYHESVMLQARTSIHNNFRDIRRLRSGLNNAANKAAPVLAGMGTSGVKVVSMFVDNLPPKPHWKGLWQNGLWDGSRKNGREIEWVKKINNYIISVSFAKHVSRASTGKKPVPEVARIEEDVWSLRWRLVGTMRSVCSASSIEDRLHKWGLGEIKVQRIADKTFISTIDDEDLYLFLEDLQWSYLKEIFSENWVERVDELYNVGLLLGLKLVSAAAAWPVWLVGIFIVARLTLFVCKIVIVTKFRSVSTVAYPFACSYFPVPPTTAICDSGDTVRCTEETNGVLDFAVTMFTSMQNDCQGNGQRWFAPVRPVRKGTLLGLIRLLKLLMLLTFTPVRSGAAPCTGKRSLLVLENGMPLISEFAITPVTTLADGCDPPRMSCMKKDSVGSCVPGFPVVALVAAAVAAPGPAIGSAGVATGASLSSGAATAAGTSGSGGQRRHPDRLGWRQGPLDQPAELCRRQLAVVL</sequence>
<evidence type="ECO:0000313" key="4">
    <source>
        <dbReference type="Proteomes" id="UP000436088"/>
    </source>
</evidence>
<feature type="transmembrane region" description="Helical" evidence="2">
    <location>
        <begin position="520"/>
        <end position="542"/>
    </location>
</feature>
<feature type="compositionally biased region" description="Polar residues" evidence="1">
    <location>
        <begin position="19"/>
        <end position="41"/>
    </location>
</feature>
<dbReference type="PANTHER" id="PTHR46215">
    <property type="entry name" value="DIRIGENT PROTEIN 24-RELATED"/>
    <property type="match status" value="1"/>
</dbReference>
<dbReference type="PANTHER" id="PTHR46215:SF9">
    <property type="entry name" value="DIRIGENT PROTEIN 25"/>
    <property type="match status" value="1"/>
</dbReference>
<keyword evidence="2" id="KW-1133">Transmembrane helix</keyword>
<organism evidence="3 4">
    <name type="scientific">Hibiscus syriacus</name>
    <name type="common">Rose of Sharon</name>
    <dbReference type="NCBI Taxonomy" id="106335"/>
    <lineage>
        <taxon>Eukaryota</taxon>
        <taxon>Viridiplantae</taxon>
        <taxon>Streptophyta</taxon>
        <taxon>Embryophyta</taxon>
        <taxon>Tracheophyta</taxon>
        <taxon>Spermatophyta</taxon>
        <taxon>Magnoliopsida</taxon>
        <taxon>eudicotyledons</taxon>
        <taxon>Gunneridae</taxon>
        <taxon>Pentapetalae</taxon>
        <taxon>rosids</taxon>
        <taxon>malvids</taxon>
        <taxon>Malvales</taxon>
        <taxon>Malvaceae</taxon>
        <taxon>Malvoideae</taxon>
        <taxon>Hibiscus</taxon>
    </lineage>
</organism>
<dbReference type="Pfam" id="PF03018">
    <property type="entry name" value="Dirigent"/>
    <property type="match status" value="1"/>
</dbReference>
<dbReference type="InterPro" id="IPR004265">
    <property type="entry name" value="Dirigent"/>
</dbReference>
<protein>
    <submittedName>
        <fullName evidence="3">Dirigent protein 10</fullName>
    </submittedName>
</protein>
<dbReference type="EMBL" id="VEPZ02001271">
    <property type="protein sequence ID" value="KAE8683279.1"/>
    <property type="molecule type" value="Genomic_DNA"/>
</dbReference>
<reference evidence="3" key="1">
    <citation type="submission" date="2019-09" db="EMBL/GenBank/DDBJ databases">
        <title>Draft genome information of white flower Hibiscus syriacus.</title>
        <authorList>
            <person name="Kim Y.-M."/>
        </authorList>
    </citation>
    <scope>NUCLEOTIDE SEQUENCE [LARGE SCALE GENOMIC DNA]</scope>
    <source>
        <strain evidence="3">YM2019G1</strain>
    </source>
</reference>
<evidence type="ECO:0000256" key="2">
    <source>
        <dbReference type="SAM" id="Phobius"/>
    </source>
</evidence>
<feature type="region of interest" description="Disordered" evidence="1">
    <location>
        <begin position="728"/>
        <end position="753"/>
    </location>
</feature>
<evidence type="ECO:0000256" key="1">
    <source>
        <dbReference type="SAM" id="MobiDB-lite"/>
    </source>
</evidence>
<name>A0A6A2YVC9_HIBSY</name>
<evidence type="ECO:0000313" key="3">
    <source>
        <dbReference type="EMBL" id="KAE8683279.1"/>
    </source>
</evidence>
<gene>
    <name evidence="3" type="ORF">F3Y22_tig00111213pilonHSYRG00649</name>
</gene>
<keyword evidence="2" id="KW-0472">Membrane</keyword>
<dbReference type="Proteomes" id="UP000436088">
    <property type="component" value="Unassembled WGS sequence"/>
</dbReference>
<feature type="region of interest" description="Disordered" evidence="1">
    <location>
        <begin position="1"/>
        <end position="43"/>
    </location>
</feature>
<keyword evidence="2" id="KW-0812">Transmembrane</keyword>
<proteinExistence type="predicted"/>
<keyword evidence="4" id="KW-1185">Reference proteome</keyword>
<comment type="caution">
    <text evidence="3">The sequence shown here is derived from an EMBL/GenBank/DDBJ whole genome shotgun (WGS) entry which is preliminary data.</text>
</comment>
<dbReference type="AlphaFoldDB" id="A0A6A2YVC9"/>